<gene>
    <name evidence="3" type="ORF">AXG93_2062s1240</name>
</gene>
<name>A0A176VF94_MARPO</name>
<evidence type="ECO:0000313" key="4">
    <source>
        <dbReference type="Proteomes" id="UP000077202"/>
    </source>
</evidence>
<dbReference type="Pfam" id="PF13976">
    <property type="entry name" value="gag_pre-integrs"/>
    <property type="match status" value="1"/>
</dbReference>
<protein>
    <submittedName>
        <fullName evidence="3">Uncharacterized protein</fullName>
    </submittedName>
</protein>
<dbReference type="AlphaFoldDB" id="A0A176VF94"/>
<dbReference type="InterPro" id="IPR025724">
    <property type="entry name" value="GAG-pre-integrase_dom"/>
</dbReference>
<evidence type="ECO:0000259" key="1">
    <source>
        <dbReference type="Pfam" id="PF13976"/>
    </source>
</evidence>
<sequence length="226" mass="25579">MQALLKQHDLRNIDEKVSDEDAGLILLVSLPLSYENFVQSFIVGKETVSLEEGSVVTGSAAVASVVKDADLTRLWHMRLAHMSERGMQILSKEDLMGSHKTKSLEFSYYHVNEGKLEPRAKKEVFMSYGAGVKGYRIWSYNKIILSRSVVFDESSMLKAKEKTNDTAEKEVVVEEVEVQFVSQENQAPMLVKNQLPQPVADEQDTDHFETVLPETGYDEVMHRLLL</sequence>
<dbReference type="Proteomes" id="UP000077202">
    <property type="component" value="Unassembled WGS sequence"/>
</dbReference>
<feature type="domain" description="Retroviral polymerase SH3-like" evidence="2">
    <location>
        <begin position="108"/>
        <end position="162"/>
    </location>
</feature>
<evidence type="ECO:0000313" key="3">
    <source>
        <dbReference type="EMBL" id="OAE19113.1"/>
    </source>
</evidence>
<dbReference type="EMBL" id="LVLJ01003929">
    <property type="protein sequence ID" value="OAE19113.1"/>
    <property type="molecule type" value="Genomic_DNA"/>
</dbReference>
<organism evidence="3 4">
    <name type="scientific">Marchantia polymorpha subsp. ruderalis</name>
    <dbReference type="NCBI Taxonomy" id="1480154"/>
    <lineage>
        <taxon>Eukaryota</taxon>
        <taxon>Viridiplantae</taxon>
        <taxon>Streptophyta</taxon>
        <taxon>Embryophyta</taxon>
        <taxon>Marchantiophyta</taxon>
        <taxon>Marchantiopsida</taxon>
        <taxon>Marchantiidae</taxon>
        <taxon>Marchantiales</taxon>
        <taxon>Marchantiaceae</taxon>
        <taxon>Marchantia</taxon>
    </lineage>
</organism>
<dbReference type="InterPro" id="IPR057670">
    <property type="entry name" value="SH3_retrovirus"/>
</dbReference>
<comment type="caution">
    <text evidence="3">The sequence shown here is derived from an EMBL/GenBank/DDBJ whole genome shotgun (WGS) entry which is preliminary data.</text>
</comment>
<reference evidence="3" key="1">
    <citation type="submission" date="2016-03" db="EMBL/GenBank/DDBJ databases">
        <title>Mechanisms controlling the formation of the plant cell surface in tip-growing cells are functionally conserved among land plants.</title>
        <authorList>
            <person name="Honkanen S."/>
            <person name="Jones V.A."/>
            <person name="Morieri G."/>
            <person name="Champion C."/>
            <person name="Hetherington A.J."/>
            <person name="Kelly S."/>
            <person name="Saint-Marcoux D."/>
            <person name="Proust H."/>
            <person name="Prescott H."/>
            <person name="Dolan L."/>
        </authorList>
    </citation>
    <scope>NUCLEOTIDE SEQUENCE [LARGE SCALE GENOMIC DNA]</scope>
    <source>
        <tissue evidence="3">Whole gametophyte</tissue>
    </source>
</reference>
<accession>A0A176VF94</accession>
<proteinExistence type="predicted"/>
<keyword evidence="4" id="KW-1185">Reference proteome</keyword>
<dbReference type="Pfam" id="PF25597">
    <property type="entry name" value="SH3_retrovirus"/>
    <property type="match status" value="1"/>
</dbReference>
<evidence type="ECO:0000259" key="2">
    <source>
        <dbReference type="Pfam" id="PF25597"/>
    </source>
</evidence>
<feature type="domain" description="GAG-pre-integrase" evidence="1">
    <location>
        <begin position="60"/>
        <end position="103"/>
    </location>
</feature>